<evidence type="ECO:0000313" key="2">
    <source>
        <dbReference type="Proteomes" id="UP000033116"/>
    </source>
</evidence>
<dbReference type="RefSeq" id="WP_048042490.1">
    <property type="nucleotide sequence ID" value="NZ_CP009511.1"/>
</dbReference>
<name>A0A0E3LRH7_METMZ</name>
<proteinExistence type="predicted"/>
<dbReference type="Proteomes" id="UP000033116">
    <property type="component" value="Chromosome"/>
</dbReference>
<evidence type="ECO:0000313" key="1">
    <source>
        <dbReference type="EMBL" id="AKB60041.1"/>
    </source>
</evidence>
<dbReference type="GeneID" id="24863150"/>
<dbReference type="HOGENOM" id="CLU_1406008_0_0_2"/>
<gene>
    <name evidence="1" type="ORF">MSMAP_0056</name>
</gene>
<dbReference type="EMBL" id="CP009511">
    <property type="protein sequence ID" value="AKB60041.1"/>
    <property type="molecule type" value="Genomic_DNA"/>
</dbReference>
<dbReference type="PATRIC" id="fig|1434115.4.peg.63"/>
<protein>
    <submittedName>
        <fullName evidence="1">Uncharacterized protein</fullName>
    </submittedName>
</protein>
<sequence>MKMDSLGIISLIAVFLGLVALSGYLILADDSNKTRTPGIAGRPPDKINSNEEILKNFSKTSDHIVEKVEVQNISFESQKYWDGFETVTINVEEFESAAANGNLSLRLLENDFEIQIKKISRLNGGKSYQYSGYVKDVPQSEATFYVSGELLSGSIKFEDLMYNIAVSSEIKDKKTVYIVFITDWKKDRERLKSWLNPLKYFSFGKKGDINVTPAMSPANLNSTYNLSQTAGTIRG</sequence>
<dbReference type="AlphaFoldDB" id="A0A0E3LRH7"/>
<reference evidence="1 2" key="1">
    <citation type="submission" date="2014-07" db="EMBL/GenBank/DDBJ databases">
        <title>Methanogenic archaea and the global carbon cycle.</title>
        <authorList>
            <person name="Henriksen J.R."/>
            <person name="Luke J."/>
            <person name="Reinhart S."/>
            <person name="Benedict M.N."/>
            <person name="Youngblut N.D."/>
            <person name="Metcalf M.E."/>
            <person name="Whitaker R.J."/>
            <person name="Metcalf W.W."/>
        </authorList>
    </citation>
    <scope>NUCLEOTIDE SEQUENCE [LARGE SCALE GENOMIC DNA]</scope>
    <source>
        <strain evidence="1 2">SarPi</strain>
    </source>
</reference>
<organism evidence="1 2">
    <name type="scientific">Methanosarcina mazei SarPi</name>
    <dbReference type="NCBI Taxonomy" id="1434115"/>
    <lineage>
        <taxon>Archaea</taxon>
        <taxon>Methanobacteriati</taxon>
        <taxon>Methanobacteriota</taxon>
        <taxon>Stenosarchaea group</taxon>
        <taxon>Methanomicrobia</taxon>
        <taxon>Methanosarcinales</taxon>
        <taxon>Methanosarcinaceae</taxon>
        <taxon>Methanosarcina</taxon>
    </lineage>
</organism>
<accession>A0A0E3LRH7</accession>